<evidence type="ECO:0000313" key="7">
    <source>
        <dbReference type="EMBL" id="SJN16886.1"/>
    </source>
</evidence>
<dbReference type="EMBL" id="FUKP01000007">
    <property type="protein sequence ID" value="SJN16886.1"/>
    <property type="molecule type" value="Genomic_DNA"/>
</dbReference>
<feature type="region of interest" description="Disordered" evidence="5">
    <location>
        <begin position="1"/>
        <end position="44"/>
    </location>
</feature>
<keyword evidence="2 6" id="KW-0812">Transmembrane</keyword>
<comment type="subcellular location">
    <subcellularLocation>
        <location evidence="1">Membrane</location>
        <topology evidence="1">Multi-pass membrane protein</topology>
    </subcellularLocation>
</comment>
<evidence type="ECO:0000256" key="5">
    <source>
        <dbReference type="SAM" id="MobiDB-lite"/>
    </source>
</evidence>
<evidence type="ECO:0000256" key="3">
    <source>
        <dbReference type="ARBA" id="ARBA00022989"/>
    </source>
</evidence>
<evidence type="ECO:0000313" key="8">
    <source>
        <dbReference type="Proteomes" id="UP000196230"/>
    </source>
</evidence>
<keyword evidence="4 6" id="KW-0472">Membrane</keyword>
<feature type="transmembrane region" description="Helical" evidence="6">
    <location>
        <begin position="109"/>
        <end position="130"/>
    </location>
</feature>
<reference evidence="7 8" key="1">
    <citation type="submission" date="2017-02" db="EMBL/GenBank/DDBJ databases">
        <authorList>
            <person name="Peterson S.W."/>
        </authorList>
    </citation>
    <scope>NUCLEOTIDE SEQUENCE [LARGE SCALE GENOMIC DNA]</scope>
    <source>
        <strain evidence="7 8">2B3F</strain>
    </source>
</reference>
<name>A0A1R4IAY6_9MICC</name>
<dbReference type="AlphaFoldDB" id="A0A1R4IAY6"/>
<gene>
    <name evidence="7" type="ORF">FM125_01205</name>
</gene>
<feature type="compositionally biased region" description="Basic and acidic residues" evidence="5">
    <location>
        <begin position="1"/>
        <end position="13"/>
    </location>
</feature>
<protein>
    <recommendedName>
        <fullName evidence="9">DUF4870 domain-containing protein</fullName>
    </recommendedName>
</protein>
<proteinExistence type="predicted"/>
<evidence type="ECO:0008006" key="9">
    <source>
        <dbReference type="Google" id="ProtNLM"/>
    </source>
</evidence>
<feature type="compositionally biased region" description="Basic residues" evidence="5">
    <location>
        <begin position="18"/>
        <end position="27"/>
    </location>
</feature>
<evidence type="ECO:0000256" key="6">
    <source>
        <dbReference type="SAM" id="Phobius"/>
    </source>
</evidence>
<dbReference type="InterPro" id="IPR019109">
    <property type="entry name" value="MamF_MmsF"/>
</dbReference>
<sequence>MKTKTEASDEPRPARPVRPAKKQRAARRPSWVEASSGPGAPLTAKQDRERATLAHFGVAVGFMVPLAVWLLYRDRGPFTAQEAKEALNFSVPPTLLMGVFFFLGQLPVLGPVFAVIGALLWMVMAFYGILGGSQVNKGRPYRYPFNLRILR</sequence>
<evidence type="ECO:0000256" key="2">
    <source>
        <dbReference type="ARBA" id="ARBA00022692"/>
    </source>
</evidence>
<accession>A0A1R4IAY6</accession>
<dbReference type="Proteomes" id="UP000196230">
    <property type="component" value="Unassembled WGS sequence"/>
</dbReference>
<feature type="transmembrane region" description="Helical" evidence="6">
    <location>
        <begin position="85"/>
        <end position="103"/>
    </location>
</feature>
<evidence type="ECO:0000256" key="1">
    <source>
        <dbReference type="ARBA" id="ARBA00004141"/>
    </source>
</evidence>
<feature type="transmembrane region" description="Helical" evidence="6">
    <location>
        <begin position="53"/>
        <end position="73"/>
    </location>
</feature>
<keyword evidence="3 6" id="KW-1133">Transmembrane helix</keyword>
<dbReference type="Pfam" id="PF09685">
    <property type="entry name" value="MamF_MmsF"/>
    <property type="match status" value="1"/>
</dbReference>
<organism evidence="7 8">
    <name type="scientific">Micrococcus lylae</name>
    <dbReference type="NCBI Taxonomy" id="1273"/>
    <lineage>
        <taxon>Bacteria</taxon>
        <taxon>Bacillati</taxon>
        <taxon>Actinomycetota</taxon>
        <taxon>Actinomycetes</taxon>
        <taxon>Micrococcales</taxon>
        <taxon>Micrococcaceae</taxon>
        <taxon>Micrococcus</taxon>
    </lineage>
</organism>
<evidence type="ECO:0000256" key="4">
    <source>
        <dbReference type="ARBA" id="ARBA00023136"/>
    </source>
</evidence>